<gene>
    <name evidence="6 8" type="ORF">BDZ99DRAFT_342184</name>
</gene>
<reference evidence="6 8" key="1">
    <citation type="journal article" date="2020" name="Stud. Mycol.">
        <title>101 Dothideomycetes genomes: a test case for predicting lifestyles and emergence of pathogens.</title>
        <authorList>
            <person name="Haridas S."/>
            <person name="Albert R."/>
            <person name="Binder M."/>
            <person name="Bloem J."/>
            <person name="Labutti K."/>
            <person name="Salamov A."/>
            <person name="Andreopoulos B."/>
            <person name="Baker S."/>
            <person name="Barry K."/>
            <person name="Bills G."/>
            <person name="Bluhm B."/>
            <person name="Cannon C."/>
            <person name="Castanera R."/>
            <person name="Culley D."/>
            <person name="Daum C."/>
            <person name="Ezra D."/>
            <person name="Gonzalez J."/>
            <person name="Henrissat B."/>
            <person name="Kuo A."/>
            <person name="Liang C."/>
            <person name="Lipzen A."/>
            <person name="Lutzoni F."/>
            <person name="Magnuson J."/>
            <person name="Mondo S."/>
            <person name="Nolan M."/>
            <person name="Ohm R."/>
            <person name="Pangilinan J."/>
            <person name="Park H.-J."/>
            <person name="Ramirez L."/>
            <person name="Alfaro M."/>
            <person name="Sun H."/>
            <person name="Tritt A."/>
            <person name="Yoshinaga Y."/>
            <person name="Zwiers L.-H."/>
            <person name="Turgeon B."/>
            <person name="Goodwin S."/>
            <person name="Spatafora J."/>
            <person name="Crous P."/>
            <person name="Grigoriev I."/>
        </authorList>
    </citation>
    <scope>NUCLEOTIDE SEQUENCE</scope>
    <source>
        <strain evidence="6 8">CBS 304.34</strain>
    </source>
</reference>
<dbReference type="PROSITE" id="PS50255">
    <property type="entry name" value="CYTOCHROME_B5_2"/>
    <property type="match status" value="1"/>
</dbReference>
<dbReference type="EMBL" id="MU003707">
    <property type="protein sequence ID" value="KAF2806425.1"/>
    <property type="molecule type" value="Genomic_DNA"/>
</dbReference>
<keyword evidence="7" id="KW-1185">Reference proteome</keyword>
<reference evidence="8" key="2">
    <citation type="submission" date="2020-04" db="EMBL/GenBank/DDBJ databases">
        <authorList>
            <consortium name="NCBI Genome Project"/>
        </authorList>
    </citation>
    <scope>NUCLEOTIDE SEQUENCE</scope>
    <source>
        <strain evidence="8">CBS 304.34</strain>
    </source>
</reference>
<keyword evidence="2 4" id="KW-0479">Metal-binding</keyword>
<dbReference type="RefSeq" id="XP_033573389.1">
    <property type="nucleotide sequence ID" value="XM_033714387.1"/>
</dbReference>
<organism evidence="6">
    <name type="scientific">Mytilinidion resinicola</name>
    <dbReference type="NCBI Taxonomy" id="574789"/>
    <lineage>
        <taxon>Eukaryota</taxon>
        <taxon>Fungi</taxon>
        <taxon>Dikarya</taxon>
        <taxon>Ascomycota</taxon>
        <taxon>Pezizomycotina</taxon>
        <taxon>Dothideomycetes</taxon>
        <taxon>Pleosporomycetidae</taxon>
        <taxon>Mytilinidiales</taxon>
        <taxon>Mytilinidiaceae</taxon>
        <taxon>Mytilinidion</taxon>
    </lineage>
</organism>
<dbReference type="InterPro" id="IPR018506">
    <property type="entry name" value="Cyt_B5_heme-BS"/>
</dbReference>
<evidence type="ECO:0000313" key="8">
    <source>
        <dbReference type="RefSeq" id="XP_033573389.1"/>
    </source>
</evidence>
<feature type="non-terminal residue" evidence="6">
    <location>
        <position position="1"/>
    </location>
</feature>
<name>A0A6A6YEB5_9PEZI</name>
<evidence type="ECO:0000313" key="6">
    <source>
        <dbReference type="EMBL" id="KAF2806425.1"/>
    </source>
</evidence>
<dbReference type="SMART" id="SM01117">
    <property type="entry name" value="Cyt-b5"/>
    <property type="match status" value="1"/>
</dbReference>
<proteinExistence type="inferred from homology"/>
<protein>
    <recommendedName>
        <fullName evidence="5">Cytochrome b5 heme-binding domain-containing protein</fullName>
    </recommendedName>
</protein>
<dbReference type="OrthoDB" id="260519at2759"/>
<dbReference type="InterPro" id="IPR001199">
    <property type="entry name" value="Cyt_B5-like_heme/steroid-bd"/>
</dbReference>
<comment type="similarity">
    <text evidence="4">Belongs to the cytochrome b5 family.</text>
</comment>
<dbReference type="Proteomes" id="UP000504636">
    <property type="component" value="Unplaced"/>
</dbReference>
<reference evidence="8" key="3">
    <citation type="submission" date="2025-04" db="UniProtKB">
        <authorList>
            <consortium name="RefSeq"/>
        </authorList>
    </citation>
    <scope>IDENTIFICATION</scope>
    <source>
        <strain evidence="8">CBS 304.34</strain>
    </source>
</reference>
<keyword evidence="3 4" id="KW-0408">Iron</keyword>
<dbReference type="GO" id="GO:0046872">
    <property type="term" value="F:metal ion binding"/>
    <property type="evidence" value="ECO:0007669"/>
    <property type="project" value="UniProtKB-UniRule"/>
</dbReference>
<dbReference type="InterPro" id="IPR036400">
    <property type="entry name" value="Cyt_B5-like_heme/steroid_sf"/>
</dbReference>
<evidence type="ECO:0000256" key="4">
    <source>
        <dbReference type="RuleBase" id="RU362121"/>
    </source>
</evidence>
<dbReference type="PROSITE" id="PS00191">
    <property type="entry name" value="CYTOCHROME_B5_1"/>
    <property type="match status" value="1"/>
</dbReference>
<dbReference type="GeneID" id="54455280"/>
<dbReference type="SUPFAM" id="SSF55856">
    <property type="entry name" value="Cytochrome b5-like heme/steroid binding domain"/>
    <property type="match status" value="1"/>
</dbReference>
<sequence>SPRRRRLFADPATPNSALPFIPAEEVISTSTPSSPAQKFLVIDEIVYDVSTYISSHPGGEAVVQSFVGQDCSWQFARFHGRDVLGEGGEGWRLRVGRTKGVKNRFKEPVRFVGLRRLGGGGW</sequence>
<evidence type="ECO:0000256" key="2">
    <source>
        <dbReference type="ARBA" id="ARBA00022723"/>
    </source>
</evidence>
<dbReference type="Gene3D" id="3.10.120.10">
    <property type="entry name" value="Cytochrome b5-like heme/steroid binding domain"/>
    <property type="match status" value="1"/>
</dbReference>
<feature type="non-terminal residue" evidence="6">
    <location>
        <position position="122"/>
    </location>
</feature>
<dbReference type="GO" id="GO:0020037">
    <property type="term" value="F:heme binding"/>
    <property type="evidence" value="ECO:0007669"/>
    <property type="project" value="UniProtKB-UniRule"/>
</dbReference>
<evidence type="ECO:0000259" key="5">
    <source>
        <dbReference type="PROSITE" id="PS50255"/>
    </source>
</evidence>
<dbReference type="AlphaFoldDB" id="A0A6A6YEB5"/>
<evidence type="ECO:0000313" key="7">
    <source>
        <dbReference type="Proteomes" id="UP000504636"/>
    </source>
</evidence>
<accession>A0A6A6YEB5</accession>
<evidence type="ECO:0000256" key="3">
    <source>
        <dbReference type="ARBA" id="ARBA00023004"/>
    </source>
</evidence>
<evidence type="ECO:0000256" key="1">
    <source>
        <dbReference type="ARBA" id="ARBA00022617"/>
    </source>
</evidence>
<dbReference type="Pfam" id="PF00173">
    <property type="entry name" value="Cyt-b5"/>
    <property type="match status" value="1"/>
</dbReference>
<keyword evidence="1 4" id="KW-0349">Heme</keyword>
<feature type="domain" description="Cytochrome b5 heme-binding" evidence="5">
    <location>
        <begin position="18"/>
        <end position="99"/>
    </location>
</feature>